<keyword evidence="2" id="KW-1185">Reference proteome</keyword>
<organism evidence="1 2">
    <name type="scientific">Streptomyces echinoruber</name>
    <dbReference type="NCBI Taxonomy" id="68898"/>
    <lineage>
        <taxon>Bacteria</taxon>
        <taxon>Bacillati</taxon>
        <taxon>Actinomycetota</taxon>
        <taxon>Actinomycetes</taxon>
        <taxon>Kitasatosporales</taxon>
        <taxon>Streptomycetaceae</taxon>
        <taxon>Streptomyces</taxon>
    </lineage>
</organism>
<dbReference type="RefSeq" id="WP_190058671.1">
    <property type="nucleotide sequence ID" value="NZ_BMWH01000015.1"/>
</dbReference>
<accession>A0A918VES6</accession>
<protein>
    <submittedName>
        <fullName evidence="1">Uncharacterized protein</fullName>
    </submittedName>
</protein>
<dbReference type="EMBL" id="BMWH01000015">
    <property type="protein sequence ID" value="GGZ95604.1"/>
    <property type="molecule type" value="Genomic_DNA"/>
</dbReference>
<gene>
    <name evidence="1" type="ORF">GCM10010389_38480</name>
</gene>
<reference evidence="1" key="1">
    <citation type="journal article" date="2014" name="Int. J. Syst. Evol. Microbiol.">
        <title>Complete genome sequence of Corynebacterium casei LMG S-19264T (=DSM 44701T), isolated from a smear-ripened cheese.</title>
        <authorList>
            <consortium name="US DOE Joint Genome Institute (JGI-PGF)"/>
            <person name="Walter F."/>
            <person name="Albersmeier A."/>
            <person name="Kalinowski J."/>
            <person name="Ruckert C."/>
        </authorList>
    </citation>
    <scope>NUCLEOTIDE SEQUENCE</scope>
    <source>
        <strain evidence="1">JCM 5016</strain>
    </source>
</reference>
<name>A0A918VES6_9ACTN</name>
<proteinExistence type="predicted"/>
<reference evidence="1" key="2">
    <citation type="submission" date="2020-09" db="EMBL/GenBank/DDBJ databases">
        <authorList>
            <person name="Sun Q."/>
            <person name="Ohkuma M."/>
        </authorList>
    </citation>
    <scope>NUCLEOTIDE SEQUENCE</scope>
    <source>
        <strain evidence="1">JCM 5016</strain>
    </source>
</reference>
<sequence>MLTRTLPPGTGPRPGLLASLGAWTWPGTAPDGRDLAHVLLAHPPGRTGRDTPEAIEARMRLIADALGGLAQARDRLPLLPERLQVVGDWVLMRFHGARYGLRLPTHPRWTALVTASGEAAVTVGLDPLPRSADAARVDAYLDTALAAGRLLFGLARTT</sequence>
<comment type="caution">
    <text evidence="1">The sequence shown here is derived from an EMBL/GenBank/DDBJ whole genome shotgun (WGS) entry which is preliminary data.</text>
</comment>
<evidence type="ECO:0000313" key="2">
    <source>
        <dbReference type="Proteomes" id="UP000623010"/>
    </source>
</evidence>
<dbReference type="AlphaFoldDB" id="A0A918VES6"/>
<dbReference type="Proteomes" id="UP000623010">
    <property type="component" value="Unassembled WGS sequence"/>
</dbReference>
<evidence type="ECO:0000313" key="1">
    <source>
        <dbReference type="EMBL" id="GGZ95604.1"/>
    </source>
</evidence>